<organism evidence="2 3">
    <name type="scientific">Microdochium trichocladiopsis</name>
    <dbReference type="NCBI Taxonomy" id="1682393"/>
    <lineage>
        <taxon>Eukaryota</taxon>
        <taxon>Fungi</taxon>
        <taxon>Dikarya</taxon>
        <taxon>Ascomycota</taxon>
        <taxon>Pezizomycotina</taxon>
        <taxon>Sordariomycetes</taxon>
        <taxon>Xylariomycetidae</taxon>
        <taxon>Xylariales</taxon>
        <taxon>Microdochiaceae</taxon>
        <taxon>Microdochium</taxon>
    </lineage>
</organism>
<feature type="region of interest" description="Disordered" evidence="1">
    <location>
        <begin position="1"/>
        <end position="37"/>
    </location>
</feature>
<accession>A0A9P9BSL8</accession>
<proteinExistence type="predicted"/>
<feature type="compositionally biased region" description="Low complexity" evidence="1">
    <location>
        <begin position="319"/>
        <end position="330"/>
    </location>
</feature>
<evidence type="ECO:0000313" key="2">
    <source>
        <dbReference type="EMBL" id="KAH7034950.1"/>
    </source>
</evidence>
<name>A0A9P9BSL8_9PEZI</name>
<feature type="region of interest" description="Disordered" evidence="1">
    <location>
        <begin position="516"/>
        <end position="595"/>
    </location>
</feature>
<feature type="compositionally biased region" description="Basic residues" evidence="1">
    <location>
        <begin position="1"/>
        <end position="11"/>
    </location>
</feature>
<dbReference type="RefSeq" id="XP_046015043.1">
    <property type="nucleotide sequence ID" value="XM_046162491.1"/>
</dbReference>
<feature type="compositionally biased region" description="Polar residues" evidence="1">
    <location>
        <begin position="114"/>
        <end position="145"/>
    </location>
</feature>
<reference evidence="2" key="1">
    <citation type="journal article" date="2021" name="Nat. Commun.">
        <title>Genetic determinants of endophytism in the Arabidopsis root mycobiome.</title>
        <authorList>
            <person name="Mesny F."/>
            <person name="Miyauchi S."/>
            <person name="Thiergart T."/>
            <person name="Pickel B."/>
            <person name="Atanasova L."/>
            <person name="Karlsson M."/>
            <person name="Huettel B."/>
            <person name="Barry K.W."/>
            <person name="Haridas S."/>
            <person name="Chen C."/>
            <person name="Bauer D."/>
            <person name="Andreopoulos W."/>
            <person name="Pangilinan J."/>
            <person name="LaButti K."/>
            <person name="Riley R."/>
            <person name="Lipzen A."/>
            <person name="Clum A."/>
            <person name="Drula E."/>
            <person name="Henrissat B."/>
            <person name="Kohler A."/>
            <person name="Grigoriev I.V."/>
            <person name="Martin F.M."/>
            <person name="Hacquard S."/>
        </authorList>
    </citation>
    <scope>NUCLEOTIDE SEQUENCE</scope>
    <source>
        <strain evidence="2">MPI-CAGE-CH-0230</strain>
    </source>
</reference>
<feature type="compositionally biased region" description="Polar residues" evidence="1">
    <location>
        <begin position="582"/>
        <end position="593"/>
    </location>
</feature>
<feature type="region of interest" description="Disordered" evidence="1">
    <location>
        <begin position="314"/>
        <end position="334"/>
    </location>
</feature>
<sequence length="1018" mass="111058">MDHQRLPRRCASHGSLGRGHASNRRPAHSLSIRRPLHKPLRAVNENSILLPSPGALEGMLKTTTETGDIGMWTIKPVLPSSKRKESISYMTRPLPFQENSFLNDGAKWNETRGLNRSQTTSEAQSLYTSGSQKSVNSTLPSTSTVEHGHRSFSMTTCGSRHLPHQASSLTMKTQASSLQLQRPRSPFPYPTRLRRPGVRPASPALTETGLVDYSRMVEIDRISSRTEHGSFRSIDPTRSCNRVPLGLRTEVNGSTPPLQDRGIFTDDRALRAPYPRTMSAASIASWNARNRFHTQPVEPRAFSLTSAAQIPPHFDRKVTPVTSPQPTSSTADARYYDYTEDFEKREPGSESATSRRLTNFYPVGRDARGVQRLSAYELDQDTEDRQSHFSTAKSQIPGSEIPKPLDDAPSHTHARPASLSSLAEQDDNNEQGMTCKGWHAMPNTLRQEPVFRVNDIDLLPSQLARSSIDTFDPNMDMDSRDMPLFSYSCYRPSTVQQTHACALSRQVQVRTRSTPTIHNEQGVIVGDETGEDSDYQDSTGDDSGAAPLNCQTSSGYMLKPQVTPALPDGGPSSDAPTGGQNGYSELTTESRQSPRVVAANVASPTDPINVMGQGDQGLCPESTERRCRIPRSMTEPGPLNHKGSNVVLADAMDSSTVHSVLVSTFGHKRGRGNFARISDPLPTKACIDGSDSVSLSCTPIALVQPKPISASRQLKVKNSIPHLMKALPPAPGCDQASTSPDPAFSDNGESSEVLKPYKCTSTVVARSQDGPEQDPASNLGNSHAGHPRTGHPKLRLKMRLSPTPSAIDNGMPANSSSSRAAHKPPQRLRLRSSPSSRKSTSRDDTTEHAAISAYVMRPAQILGNGQPKGSGDGIQVPLTIKASQEVYERPVKQNACPGTAEIWDSGSAVHDASLPNKTALKLKNRMLSVLRWLDETHDPRSSDIMTATESLQTEQSLRCKNESVKNLGINGGISQAGPPDLRWPHKSLRKVVRARIVRLIEDAKGAVRGRIKRRACDV</sequence>
<evidence type="ECO:0000313" key="3">
    <source>
        <dbReference type="Proteomes" id="UP000756346"/>
    </source>
</evidence>
<dbReference type="AlphaFoldDB" id="A0A9P9BSL8"/>
<gene>
    <name evidence="2" type="ORF">B0I36DRAFT_429189</name>
</gene>
<feature type="region of interest" description="Disordered" evidence="1">
    <location>
        <begin position="725"/>
        <end position="848"/>
    </location>
</feature>
<feature type="compositionally biased region" description="Basic residues" evidence="1">
    <location>
        <begin position="785"/>
        <end position="798"/>
    </location>
</feature>
<dbReference type="GeneID" id="70192037"/>
<feature type="compositionally biased region" description="Polar residues" evidence="1">
    <location>
        <begin position="802"/>
        <end position="819"/>
    </location>
</feature>
<keyword evidence="3" id="KW-1185">Reference proteome</keyword>
<dbReference type="Proteomes" id="UP000756346">
    <property type="component" value="Unassembled WGS sequence"/>
</dbReference>
<comment type="caution">
    <text evidence="2">The sequence shown here is derived from an EMBL/GenBank/DDBJ whole genome shotgun (WGS) entry which is preliminary data.</text>
</comment>
<feature type="compositionally biased region" description="Basic residues" evidence="1">
    <location>
        <begin position="820"/>
        <end position="830"/>
    </location>
</feature>
<feature type="region of interest" description="Disordered" evidence="1">
    <location>
        <begin position="114"/>
        <end position="204"/>
    </location>
</feature>
<evidence type="ECO:0000256" key="1">
    <source>
        <dbReference type="SAM" id="MobiDB-lite"/>
    </source>
</evidence>
<feature type="compositionally biased region" description="Polar residues" evidence="1">
    <location>
        <begin position="165"/>
        <end position="182"/>
    </location>
</feature>
<feature type="compositionally biased region" description="Polar residues" evidence="1">
    <location>
        <begin position="388"/>
        <end position="397"/>
    </location>
</feature>
<dbReference type="OrthoDB" id="4156126at2759"/>
<protein>
    <submittedName>
        <fullName evidence="2">Uncharacterized protein</fullName>
    </submittedName>
</protein>
<dbReference type="EMBL" id="JAGTJQ010000003">
    <property type="protein sequence ID" value="KAH7034950.1"/>
    <property type="molecule type" value="Genomic_DNA"/>
</dbReference>
<feature type="region of interest" description="Disordered" evidence="1">
    <location>
        <begin position="379"/>
        <end position="432"/>
    </location>
</feature>